<proteinExistence type="predicted"/>
<dbReference type="EMBL" id="JANJQO010000552">
    <property type="protein sequence ID" value="KAJ2976701.1"/>
    <property type="molecule type" value="Genomic_DNA"/>
</dbReference>
<evidence type="ECO:0000313" key="1">
    <source>
        <dbReference type="EMBL" id="KAJ2976701.1"/>
    </source>
</evidence>
<reference evidence="1" key="1">
    <citation type="submission" date="2022-08" db="EMBL/GenBank/DDBJ databases">
        <title>Genome Sequence of Lecanicillium fungicola.</title>
        <authorList>
            <person name="Buettner E."/>
        </authorList>
    </citation>
    <scope>NUCLEOTIDE SEQUENCE</scope>
    <source>
        <strain evidence="1">Babe33</strain>
    </source>
</reference>
<comment type="caution">
    <text evidence="1">The sequence shown here is derived from an EMBL/GenBank/DDBJ whole genome shotgun (WGS) entry which is preliminary data.</text>
</comment>
<organism evidence="1 2">
    <name type="scientific">Zarea fungicola</name>
    <dbReference type="NCBI Taxonomy" id="93591"/>
    <lineage>
        <taxon>Eukaryota</taxon>
        <taxon>Fungi</taxon>
        <taxon>Dikarya</taxon>
        <taxon>Ascomycota</taxon>
        <taxon>Pezizomycotina</taxon>
        <taxon>Sordariomycetes</taxon>
        <taxon>Hypocreomycetidae</taxon>
        <taxon>Hypocreales</taxon>
        <taxon>Cordycipitaceae</taxon>
        <taxon>Zarea</taxon>
    </lineage>
</organism>
<keyword evidence="2" id="KW-1185">Reference proteome</keyword>
<dbReference type="Proteomes" id="UP001143910">
    <property type="component" value="Unassembled WGS sequence"/>
</dbReference>
<evidence type="ECO:0000313" key="2">
    <source>
        <dbReference type="Proteomes" id="UP001143910"/>
    </source>
</evidence>
<sequence length="277" mass="31293">MSSEMCDPISSFRAYIAAVNSRDWPSVASWLQPAFSYNQATAHEYLAEMQEMVNAMPDLSITIDQLFADKRSPAIFARIVKAGTLTKSFMDMEPAGRQFEFWELCFCQFEDGKVKHIRATQPAQQMQIQAESVPRTPFESGFFENLPERADDLGDWFKSNLFGIASGNVRETLLKNAAPEVLFNGTQRVSVERIIESNLTVQEAARGLHIEIDALVVDEKHQRVGCVYNVIGEVAKDFKTFKVGQTGISCKFVIHYRDANGKKAAMWSIMDSERSFY</sequence>
<accession>A0ACC1NDK4</accession>
<gene>
    <name evidence="1" type="ORF">NQ176_g4794</name>
</gene>
<protein>
    <submittedName>
        <fullName evidence="1">Uncharacterized protein</fullName>
    </submittedName>
</protein>
<name>A0ACC1NDK4_9HYPO</name>